<accession>A0A1G6KFG4</accession>
<dbReference type="AlphaFoldDB" id="A0A1G6KFG4"/>
<name>A0A1G6KFG4_9PSEU</name>
<dbReference type="Proteomes" id="UP000199494">
    <property type="component" value="Unassembled WGS sequence"/>
</dbReference>
<evidence type="ECO:0000313" key="6">
    <source>
        <dbReference type="Proteomes" id="UP000199494"/>
    </source>
</evidence>
<dbReference type="GO" id="GO:0055085">
    <property type="term" value="P:transmembrane transport"/>
    <property type="evidence" value="ECO:0007669"/>
    <property type="project" value="InterPro"/>
</dbReference>
<dbReference type="InterPro" id="IPR002645">
    <property type="entry name" value="STAS_dom"/>
</dbReference>
<dbReference type="Pfam" id="PF00916">
    <property type="entry name" value="Sulfate_transp"/>
    <property type="match status" value="1"/>
</dbReference>
<keyword evidence="3" id="KW-1133">Transmembrane helix</keyword>
<sequence length="283" mass="29118">MGAANAGAGLAAGMVVNGSLSKTAVNGGAGAKSQVSGLVAAALTLLTLLFLTPVFESLPEATLAAVVIAAVVELVDVGALRRLWNLATPLTRRLYGGADRGDFWGAAAAMTGVLVFSTLPGLVIGVVISLLLLLARASRPHVAELVRSGHGLWVDLARRTALDKDGGTAAEGALVVRVESGLFFANADAVRAGVRALAAERAEAHGIRLVVLDAETVPFIDVAAADMLVTLAKDLARDGIRLVLARDIGRVRVVLRMATTKAELPPVHRDIDTAIAAELPPRG</sequence>
<dbReference type="SUPFAM" id="SSF52091">
    <property type="entry name" value="SpoIIaa-like"/>
    <property type="match status" value="1"/>
</dbReference>
<dbReference type="GO" id="GO:0016020">
    <property type="term" value="C:membrane"/>
    <property type="evidence" value="ECO:0007669"/>
    <property type="project" value="UniProtKB-SubCell"/>
</dbReference>
<dbReference type="EMBL" id="FMZE01000001">
    <property type="protein sequence ID" value="SDC29056.1"/>
    <property type="molecule type" value="Genomic_DNA"/>
</dbReference>
<dbReference type="InterPro" id="IPR036513">
    <property type="entry name" value="STAS_dom_sf"/>
</dbReference>
<gene>
    <name evidence="5" type="ORF">SAMN05421630_1011160</name>
</gene>
<protein>
    <submittedName>
        <fullName evidence="5">STAS domain-containing protein</fullName>
    </submittedName>
</protein>
<dbReference type="Gene3D" id="3.30.750.24">
    <property type="entry name" value="STAS domain"/>
    <property type="match status" value="1"/>
</dbReference>
<keyword evidence="2" id="KW-0812">Transmembrane</keyword>
<dbReference type="STRING" id="530584.SAMN05421630_1011160"/>
<dbReference type="InterPro" id="IPR001902">
    <property type="entry name" value="SLC26A/SulP_fam"/>
</dbReference>
<keyword evidence="6" id="KW-1185">Reference proteome</keyword>
<evidence type="ECO:0000313" key="5">
    <source>
        <dbReference type="EMBL" id="SDC29056.1"/>
    </source>
</evidence>
<evidence type="ECO:0000256" key="4">
    <source>
        <dbReference type="ARBA" id="ARBA00023136"/>
    </source>
</evidence>
<proteinExistence type="predicted"/>
<keyword evidence="4" id="KW-0472">Membrane</keyword>
<evidence type="ECO:0000256" key="2">
    <source>
        <dbReference type="ARBA" id="ARBA00022692"/>
    </source>
</evidence>
<reference evidence="5 6" key="1">
    <citation type="submission" date="2016-10" db="EMBL/GenBank/DDBJ databases">
        <authorList>
            <person name="de Groot N.N."/>
        </authorList>
    </citation>
    <scope>NUCLEOTIDE SEQUENCE [LARGE SCALE GENOMIC DNA]</scope>
    <source>
        <strain evidence="5 6">CGMCC 4.5506</strain>
    </source>
</reference>
<dbReference type="PROSITE" id="PS50801">
    <property type="entry name" value="STAS"/>
    <property type="match status" value="1"/>
</dbReference>
<evidence type="ECO:0000256" key="3">
    <source>
        <dbReference type="ARBA" id="ARBA00022989"/>
    </source>
</evidence>
<organism evidence="5 6">
    <name type="scientific">Prauserella marina</name>
    <dbReference type="NCBI Taxonomy" id="530584"/>
    <lineage>
        <taxon>Bacteria</taxon>
        <taxon>Bacillati</taxon>
        <taxon>Actinomycetota</taxon>
        <taxon>Actinomycetes</taxon>
        <taxon>Pseudonocardiales</taxon>
        <taxon>Pseudonocardiaceae</taxon>
        <taxon>Prauserella</taxon>
    </lineage>
</organism>
<dbReference type="PANTHER" id="PTHR11814">
    <property type="entry name" value="SULFATE TRANSPORTER"/>
    <property type="match status" value="1"/>
</dbReference>
<evidence type="ECO:0000256" key="1">
    <source>
        <dbReference type="ARBA" id="ARBA00004141"/>
    </source>
</evidence>
<dbReference type="InterPro" id="IPR011547">
    <property type="entry name" value="SLC26A/SulP_dom"/>
</dbReference>
<comment type="subcellular location">
    <subcellularLocation>
        <location evidence="1">Membrane</location>
        <topology evidence="1">Multi-pass membrane protein</topology>
    </subcellularLocation>
</comment>
<dbReference type="Pfam" id="PF01740">
    <property type="entry name" value="STAS"/>
    <property type="match status" value="1"/>
</dbReference>
<dbReference type="CDD" id="cd07042">
    <property type="entry name" value="STAS_SulP_like_sulfate_transporter"/>
    <property type="match status" value="1"/>
</dbReference>